<dbReference type="EMBL" id="KN847335">
    <property type="protein sequence ID" value="KIW43004.1"/>
    <property type="molecule type" value="Genomic_DNA"/>
</dbReference>
<evidence type="ECO:0000256" key="3">
    <source>
        <dbReference type="ARBA" id="ARBA00023015"/>
    </source>
</evidence>
<name>A0A0D2E5F3_9EURO</name>
<feature type="domain" description="Zn(2)-C6 fungal-type" evidence="7">
    <location>
        <begin position="27"/>
        <end position="55"/>
    </location>
</feature>
<evidence type="ECO:0000313" key="8">
    <source>
        <dbReference type="EMBL" id="KIW43004.1"/>
    </source>
</evidence>
<dbReference type="GeneID" id="27356231"/>
<evidence type="ECO:0000256" key="5">
    <source>
        <dbReference type="ARBA" id="ARBA00023163"/>
    </source>
</evidence>
<accession>A0A0D2E5F3</accession>
<proteinExistence type="predicted"/>
<dbReference type="AlphaFoldDB" id="A0A0D2E5F3"/>
<dbReference type="RefSeq" id="XP_016263220.1">
    <property type="nucleotide sequence ID" value="XM_016405014.1"/>
</dbReference>
<gene>
    <name evidence="8" type="ORF">PV06_04157</name>
</gene>
<keyword evidence="2" id="KW-0862">Zinc</keyword>
<dbReference type="InterPro" id="IPR001138">
    <property type="entry name" value="Zn2Cys6_DnaBD"/>
</dbReference>
<evidence type="ECO:0000256" key="1">
    <source>
        <dbReference type="ARBA" id="ARBA00022723"/>
    </source>
</evidence>
<keyword evidence="3" id="KW-0805">Transcription regulation</keyword>
<keyword evidence="9" id="KW-1185">Reference proteome</keyword>
<dbReference type="PROSITE" id="PS00463">
    <property type="entry name" value="ZN2_CY6_FUNGAL_1"/>
    <property type="match status" value="1"/>
</dbReference>
<keyword evidence="6" id="KW-0539">Nucleus</keyword>
<dbReference type="Gene3D" id="4.10.240.10">
    <property type="entry name" value="Zn(2)-C6 fungal-type DNA-binding domain"/>
    <property type="match status" value="1"/>
</dbReference>
<dbReference type="InterPro" id="IPR052360">
    <property type="entry name" value="Transcr_Regulatory_Proteins"/>
</dbReference>
<dbReference type="VEuPathDB" id="FungiDB:PV06_04157"/>
<sequence>MAVTNESPHTTRAKRNRRCGYPTSASGCLTCKKRHIKCDEAKPVCGQCAKSKRHCRGPLTLEYRFAAPQTSVTFGPKAQNPRPRSQISLANGNAEENRAFDYYLSNLGPMLAGECSKDVDFWTNLVPRWCLSDTVLWTALVSLSDLHRTRPTGADGFAHFRNLSNYQWSLENHGRAIKEYRHRLSTKTIDIPRAFLGCILFALFEFQMWNNESALMLVRTSVKLSQQVQTWPDDMDIKEGVSRFFAKLASLVSPTNALPDHMLTNVREDSALRPSLIVSMPPSMEKLRKTLYTLVDAASRVLQDTSSECSLNTQEIKDLRSRQRQILEDLDDWQRTRLAVQRSNASDFLDYLSSLLLVYCKVTYIKLSVCMSGKETRFDRHTDDFREIIHHGAATIHYALSATIKPPSSFELNVVPAFSFVSQKCRHPGIRRRARDLMTKSRGMTCTCNPWLIDLADAAIQIEEDSIRPQNRDNEDDHGQGLDIEIPEQGRIKRWHVSKVQSPSWETILVASFILNPCEREDSSVQCVREVTVQLESHETLNDVTIHMECCPSMKVP</sequence>
<dbReference type="Proteomes" id="UP000053342">
    <property type="component" value="Unassembled WGS sequence"/>
</dbReference>
<dbReference type="GO" id="GO:0000981">
    <property type="term" value="F:DNA-binding transcription factor activity, RNA polymerase II-specific"/>
    <property type="evidence" value="ECO:0007669"/>
    <property type="project" value="InterPro"/>
</dbReference>
<evidence type="ECO:0000259" key="7">
    <source>
        <dbReference type="PROSITE" id="PS50048"/>
    </source>
</evidence>
<dbReference type="GO" id="GO:0003677">
    <property type="term" value="F:DNA binding"/>
    <property type="evidence" value="ECO:0007669"/>
    <property type="project" value="UniProtKB-KW"/>
</dbReference>
<evidence type="ECO:0000256" key="2">
    <source>
        <dbReference type="ARBA" id="ARBA00022833"/>
    </source>
</evidence>
<dbReference type="PANTHER" id="PTHR36206">
    <property type="entry name" value="ASPERCRYPTIN BIOSYNTHESIS CLUSTER-SPECIFIC TRANSCRIPTION REGULATOR ATNN-RELATED"/>
    <property type="match status" value="1"/>
</dbReference>
<evidence type="ECO:0000313" key="9">
    <source>
        <dbReference type="Proteomes" id="UP000053342"/>
    </source>
</evidence>
<dbReference type="SUPFAM" id="SSF57701">
    <property type="entry name" value="Zn2/Cys6 DNA-binding domain"/>
    <property type="match status" value="1"/>
</dbReference>
<dbReference type="Pfam" id="PF00172">
    <property type="entry name" value="Zn_clus"/>
    <property type="match status" value="1"/>
</dbReference>
<dbReference type="SMART" id="SM00066">
    <property type="entry name" value="GAL4"/>
    <property type="match status" value="1"/>
</dbReference>
<dbReference type="InterPro" id="IPR036864">
    <property type="entry name" value="Zn2-C6_fun-type_DNA-bd_sf"/>
</dbReference>
<evidence type="ECO:0000256" key="6">
    <source>
        <dbReference type="ARBA" id="ARBA00023242"/>
    </source>
</evidence>
<dbReference type="GO" id="GO:0008270">
    <property type="term" value="F:zinc ion binding"/>
    <property type="evidence" value="ECO:0007669"/>
    <property type="project" value="InterPro"/>
</dbReference>
<evidence type="ECO:0000256" key="4">
    <source>
        <dbReference type="ARBA" id="ARBA00023125"/>
    </source>
</evidence>
<dbReference type="OrthoDB" id="3145928at2759"/>
<dbReference type="PROSITE" id="PS50048">
    <property type="entry name" value="ZN2_CY6_FUNGAL_2"/>
    <property type="match status" value="1"/>
</dbReference>
<keyword evidence="5" id="KW-0804">Transcription</keyword>
<protein>
    <recommendedName>
        <fullName evidence="7">Zn(2)-C6 fungal-type domain-containing protein</fullName>
    </recommendedName>
</protein>
<dbReference type="HOGENOM" id="CLU_032417_0_0_1"/>
<dbReference type="CDD" id="cd00067">
    <property type="entry name" value="GAL4"/>
    <property type="match status" value="1"/>
</dbReference>
<organism evidence="8 9">
    <name type="scientific">Exophiala oligosperma</name>
    <dbReference type="NCBI Taxonomy" id="215243"/>
    <lineage>
        <taxon>Eukaryota</taxon>
        <taxon>Fungi</taxon>
        <taxon>Dikarya</taxon>
        <taxon>Ascomycota</taxon>
        <taxon>Pezizomycotina</taxon>
        <taxon>Eurotiomycetes</taxon>
        <taxon>Chaetothyriomycetidae</taxon>
        <taxon>Chaetothyriales</taxon>
        <taxon>Herpotrichiellaceae</taxon>
        <taxon>Exophiala</taxon>
    </lineage>
</organism>
<dbReference type="PANTHER" id="PTHR36206:SF13">
    <property type="entry name" value="TRANSCRIPTIONAL REGULATORY PROTEIN MOC3"/>
    <property type="match status" value="1"/>
</dbReference>
<keyword evidence="1" id="KW-0479">Metal-binding</keyword>
<keyword evidence="4" id="KW-0238">DNA-binding</keyword>
<reference evidence="8 9" key="1">
    <citation type="submission" date="2015-01" db="EMBL/GenBank/DDBJ databases">
        <title>The Genome Sequence of Exophiala oligosperma CBS72588.</title>
        <authorList>
            <consortium name="The Broad Institute Genomics Platform"/>
            <person name="Cuomo C."/>
            <person name="de Hoog S."/>
            <person name="Gorbushina A."/>
            <person name="Stielow B."/>
            <person name="Teixiera M."/>
            <person name="Abouelleil A."/>
            <person name="Chapman S.B."/>
            <person name="Priest M."/>
            <person name="Young S.K."/>
            <person name="Wortman J."/>
            <person name="Nusbaum C."/>
            <person name="Birren B."/>
        </authorList>
    </citation>
    <scope>NUCLEOTIDE SEQUENCE [LARGE SCALE GENOMIC DNA]</scope>
    <source>
        <strain evidence="8 9">CBS 72588</strain>
    </source>
</reference>